<dbReference type="InterPro" id="IPR029044">
    <property type="entry name" value="Nucleotide-diphossugar_trans"/>
</dbReference>
<protein>
    <submittedName>
        <fullName evidence="2">Glycosyltransferase</fullName>
    </submittedName>
</protein>
<name>A0AA95FYU6_KLUIN</name>
<accession>A0AA95FYU6</accession>
<dbReference type="GO" id="GO:0051999">
    <property type="term" value="P:mannosyl-inositol phosphorylceramide biosynthetic process"/>
    <property type="evidence" value="ECO:0007669"/>
    <property type="project" value="TreeGrafter"/>
</dbReference>
<dbReference type="InterPro" id="IPR007577">
    <property type="entry name" value="GlycoTrfase_DXD_sugar-bd_CS"/>
</dbReference>
<sequence length="269" mass="31789">MKRLFLIPKKIHYIWVGNKPKPPFVLECIATWKKFLPDYEIIEWGNECMDFIKNTYAIEAYKNEKWAFVSDYIRLYALYHHGGIYLDTDVEVTKEFDNLLSLDFFSCHEVFNGKTLPITSAVMGASKENSIIKDLLDTYKHKKFIIENKFDLTPNTMLITEFFVKKFNVSQPFLSDNTIHLQEKEIIFPSNYFCEKIDNKENYSIHHFSGSWLLSHTRKDKLKIFNRIFVSRLKKKSDKGELPILSNEKTLFSVKITKKISYLLLLRTP</sequence>
<reference evidence="2" key="1">
    <citation type="submission" date="2023-04" db="EMBL/GenBank/DDBJ databases">
        <title>APH(3)-Id, a novel chromosomal aminoglycoside phosphotransferase, identified from an environmental isolate of Kluyvera intermedia DW18.</title>
        <authorList>
            <person name="Sha Y."/>
        </authorList>
    </citation>
    <scope>NUCLEOTIDE SEQUENCE</scope>
    <source>
        <strain evidence="2">DW18</strain>
    </source>
</reference>
<dbReference type="GO" id="GO:0000030">
    <property type="term" value="F:mannosyltransferase activity"/>
    <property type="evidence" value="ECO:0007669"/>
    <property type="project" value="TreeGrafter"/>
</dbReference>
<dbReference type="RefSeq" id="WP_228552215.1">
    <property type="nucleotide sequence ID" value="NZ_CP045843.1"/>
</dbReference>
<dbReference type="GeneID" id="91973143"/>
<organism evidence="2 3">
    <name type="scientific">Kluyvera intermedia</name>
    <name type="common">Enterobacter intermedius</name>
    <dbReference type="NCBI Taxonomy" id="61648"/>
    <lineage>
        <taxon>Bacteria</taxon>
        <taxon>Pseudomonadati</taxon>
        <taxon>Pseudomonadota</taxon>
        <taxon>Gammaproteobacteria</taxon>
        <taxon>Enterobacterales</taxon>
        <taxon>Enterobacteriaceae</taxon>
        <taxon>Kluyvera</taxon>
    </lineage>
</organism>
<gene>
    <name evidence="2" type="ORF">QBD33_12560</name>
</gene>
<proteinExistence type="predicted"/>
<evidence type="ECO:0000256" key="1">
    <source>
        <dbReference type="ARBA" id="ARBA00022679"/>
    </source>
</evidence>
<evidence type="ECO:0000313" key="2">
    <source>
        <dbReference type="EMBL" id="WGL54526.1"/>
    </source>
</evidence>
<dbReference type="Proteomes" id="UP001177527">
    <property type="component" value="Chromosome"/>
</dbReference>
<dbReference type="AlphaFoldDB" id="A0AA95FYU6"/>
<evidence type="ECO:0000313" key="3">
    <source>
        <dbReference type="Proteomes" id="UP001177527"/>
    </source>
</evidence>
<dbReference type="SUPFAM" id="SSF53448">
    <property type="entry name" value="Nucleotide-diphospho-sugar transferases"/>
    <property type="match status" value="1"/>
</dbReference>
<dbReference type="EMBL" id="CP123488">
    <property type="protein sequence ID" value="WGL54526.1"/>
    <property type="molecule type" value="Genomic_DNA"/>
</dbReference>
<dbReference type="PANTHER" id="PTHR32385">
    <property type="entry name" value="MANNOSYL PHOSPHORYLINOSITOL CERAMIDE SYNTHASE"/>
    <property type="match status" value="1"/>
</dbReference>
<dbReference type="Pfam" id="PF04488">
    <property type="entry name" value="Gly_transf_sug"/>
    <property type="match status" value="1"/>
</dbReference>
<keyword evidence="1" id="KW-0808">Transferase</keyword>
<dbReference type="Gene3D" id="3.90.550.20">
    <property type="match status" value="1"/>
</dbReference>
<dbReference type="InterPro" id="IPR051706">
    <property type="entry name" value="Glycosyltransferase_domain"/>
</dbReference>
<dbReference type="PANTHER" id="PTHR32385:SF15">
    <property type="entry name" value="INOSITOL PHOSPHOCERAMIDE MANNOSYLTRANSFERASE 1"/>
    <property type="match status" value="1"/>
</dbReference>
<dbReference type="GO" id="GO:0016020">
    <property type="term" value="C:membrane"/>
    <property type="evidence" value="ECO:0007669"/>
    <property type="project" value="GOC"/>
</dbReference>